<organism evidence="1 2">
    <name type="scientific">Sclerotinia sclerotiorum (strain ATCC 18683 / 1980 / Ss-1)</name>
    <name type="common">White mold</name>
    <name type="synonym">Whetzelinia sclerotiorum</name>
    <dbReference type="NCBI Taxonomy" id="665079"/>
    <lineage>
        <taxon>Eukaryota</taxon>
        <taxon>Fungi</taxon>
        <taxon>Dikarya</taxon>
        <taxon>Ascomycota</taxon>
        <taxon>Pezizomycotina</taxon>
        <taxon>Leotiomycetes</taxon>
        <taxon>Helotiales</taxon>
        <taxon>Sclerotiniaceae</taxon>
        <taxon>Sclerotinia</taxon>
    </lineage>
</organism>
<keyword evidence="2" id="KW-1185">Reference proteome</keyword>
<gene>
    <name evidence="1" type="ORF">SS1G_11914</name>
</gene>
<dbReference type="GeneID" id="5483008"/>
<accession>A7F3R8</accession>
<dbReference type="KEGG" id="ssl:SS1G_11914"/>
<evidence type="ECO:0000313" key="2">
    <source>
        <dbReference type="Proteomes" id="UP000001312"/>
    </source>
</evidence>
<dbReference type="Proteomes" id="UP000001312">
    <property type="component" value="Unassembled WGS sequence"/>
</dbReference>
<protein>
    <submittedName>
        <fullName evidence="1">Uncharacterized protein</fullName>
    </submittedName>
</protein>
<dbReference type="EMBL" id="CH476640">
    <property type="protein sequence ID" value="EDN97389.1"/>
    <property type="molecule type" value="Genomic_DNA"/>
</dbReference>
<dbReference type="RefSeq" id="XP_001586885.1">
    <property type="nucleotide sequence ID" value="XM_001586835.1"/>
</dbReference>
<name>A7F3R8_SCLS1</name>
<sequence>MELSILLVMKFTNPPDFIDVDLQYKAKILESKYLCLPTEEKDSYHHFRPTFLPSRKENIDFCYPSDLISSPPMEYIHNPQVLPAVPNPQVYPQLLSTMLSPEFKDAICYKP</sequence>
<dbReference type="AlphaFoldDB" id="A7F3R8"/>
<proteinExistence type="predicted"/>
<evidence type="ECO:0000313" key="1">
    <source>
        <dbReference type="EMBL" id="EDN97389.1"/>
    </source>
</evidence>
<dbReference type="InParanoid" id="A7F3R8"/>
<reference evidence="2" key="1">
    <citation type="journal article" date="2011" name="PLoS Genet.">
        <title>Genomic analysis of the necrotrophic fungal pathogens Sclerotinia sclerotiorum and Botrytis cinerea.</title>
        <authorList>
            <person name="Amselem J."/>
            <person name="Cuomo C.A."/>
            <person name="van Kan J.A."/>
            <person name="Viaud M."/>
            <person name="Benito E.P."/>
            <person name="Couloux A."/>
            <person name="Coutinho P.M."/>
            <person name="de Vries R.P."/>
            <person name="Dyer P.S."/>
            <person name="Fillinger S."/>
            <person name="Fournier E."/>
            <person name="Gout L."/>
            <person name="Hahn M."/>
            <person name="Kohn L."/>
            <person name="Lapalu N."/>
            <person name="Plummer K.M."/>
            <person name="Pradier J.M."/>
            <person name="Quevillon E."/>
            <person name="Sharon A."/>
            <person name="Simon A."/>
            <person name="ten Have A."/>
            <person name="Tudzynski B."/>
            <person name="Tudzynski P."/>
            <person name="Wincker P."/>
            <person name="Andrew M."/>
            <person name="Anthouard V."/>
            <person name="Beever R.E."/>
            <person name="Beffa R."/>
            <person name="Benoit I."/>
            <person name="Bouzid O."/>
            <person name="Brault B."/>
            <person name="Chen Z."/>
            <person name="Choquer M."/>
            <person name="Collemare J."/>
            <person name="Cotton P."/>
            <person name="Danchin E.G."/>
            <person name="Da Silva C."/>
            <person name="Gautier A."/>
            <person name="Giraud C."/>
            <person name="Giraud T."/>
            <person name="Gonzalez C."/>
            <person name="Grossetete S."/>
            <person name="Guldener U."/>
            <person name="Henrissat B."/>
            <person name="Howlett B.J."/>
            <person name="Kodira C."/>
            <person name="Kretschmer M."/>
            <person name="Lappartient A."/>
            <person name="Leroch M."/>
            <person name="Levis C."/>
            <person name="Mauceli E."/>
            <person name="Neuveglise C."/>
            <person name="Oeser B."/>
            <person name="Pearson M."/>
            <person name="Poulain J."/>
            <person name="Poussereau N."/>
            <person name="Quesneville H."/>
            <person name="Rascle C."/>
            <person name="Schumacher J."/>
            <person name="Segurens B."/>
            <person name="Sexton A."/>
            <person name="Silva E."/>
            <person name="Sirven C."/>
            <person name="Soanes D.M."/>
            <person name="Talbot N.J."/>
            <person name="Templeton M."/>
            <person name="Yandava C."/>
            <person name="Yarden O."/>
            <person name="Zeng Q."/>
            <person name="Rollins J.A."/>
            <person name="Lebrun M.H."/>
            <person name="Dickman M."/>
        </authorList>
    </citation>
    <scope>NUCLEOTIDE SEQUENCE [LARGE SCALE GENOMIC DNA]</scope>
    <source>
        <strain evidence="2">ATCC 18683 / 1980 / Ss-1</strain>
    </source>
</reference>